<dbReference type="AlphaFoldDB" id="Q10XC2"/>
<dbReference type="OrthoDB" id="272985at2"/>
<dbReference type="InterPro" id="IPR050571">
    <property type="entry name" value="Class-IV_PLP-Dep_Aminotrnsfr"/>
</dbReference>
<evidence type="ECO:0000256" key="1">
    <source>
        <dbReference type="ARBA" id="ARBA00009320"/>
    </source>
</evidence>
<keyword evidence="2" id="KW-0808">Transferase</keyword>
<sequence>MTANKHIAMWTCARSRSTLMTRAFQELDGCVVFDEPFYPPYLTTQGFDHPHRLEIIERYETNYEKVISKITGNLPQGYSFSFQKHTANNLPKNLDLDHLMCLDNFFLIRHPREIIASRQKIYNYPKNFTLHEIGMEDLYNLFFLIKDKTEKVPLVVDSTDLIKNPKKVLQILCTKLGLYYSEKMLTWQAGMRETDPLWAKSWYTTIINSSGFIAFTQQETTLPEHLKLIFEECLPFYEELYQYRMKL</sequence>
<comment type="similarity">
    <text evidence="1">Belongs to the class-IV pyridoxal-phosphate-dependent aminotransferase family.</text>
</comment>
<keyword evidence="2" id="KW-0032">Aminotransferase</keyword>
<dbReference type="PANTHER" id="PTHR42743">
    <property type="entry name" value="AMINO-ACID AMINOTRANSFERASE"/>
    <property type="match status" value="1"/>
</dbReference>
<dbReference type="GO" id="GO:0008483">
    <property type="term" value="F:transaminase activity"/>
    <property type="evidence" value="ECO:0007669"/>
    <property type="project" value="UniProtKB-KW"/>
</dbReference>
<dbReference type="SUPFAM" id="SSF52540">
    <property type="entry name" value="P-loop containing nucleoside triphosphate hydrolases"/>
    <property type="match status" value="1"/>
</dbReference>
<dbReference type="Gene3D" id="3.40.50.300">
    <property type="entry name" value="P-loop containing nucleotide triphosphate hydrolases"/>
    <property type="match status" value="1"/>
</dbReference>
<reference evidence="2" key="1">
    <citation type="submission" date="2006-06" db="EMBL/GenBank/DDBJ databases">
        <title>Complete sequence of Trichodesmium erythraeum IMS101.</title>
        <authorList>
            <consortium name="US DOE Joint Genome Institute"/>
            <person name="Copeland A."/>
            <person name="Lucas S."/>
            <person name="Lapidus A."/>
            <person name="Barry K."/>
            <person name="Detter J.C."/>
            <person name="Glavina del Rio T."/>
            <person name="Hammon N."/>
            <person name="Israni S."/>
            <person name="Dalin E."/>
            <person name="Tice H."/>
            <person name="Pitluck S."/>
            <person name="Kiss H."/>
            <person name="Munk A.C."/>
            <person name="Brettin T."/>
            <person name="Bruce D."/>
            <person name="Han C."/>
            <person name="Tapia R."/>
            <person name="Gilna P."/>
            <person name="Schmutz J."/>
            <person name="Larimer F."/>
            <person name="Land M."/>
            <person name="Hauser L."/>
            <person name="Kyrpides N."/>
            <person name="Kim E."/>
            <person name="Richardson P."/>
        </authorList>
    </citation>
    <scope>NUCLEOTIDE SEQUENCE [LARGE SCALE GENOMIC DNA]</scope>
    <source>
        <strain evidence="2">IMS101</strain>
    </source>
</reference>
<dbReference type="PANTHER" id="PTHR42743:SF11">
    <property type="entry name" value="AMINODEOXYCHORISMATE LYASE"/>
    <property type="match status" value="1"/>
</dbReference>
<name>Q10XC2_TRIEI</name>
<dbReference type="Pfam" id="PF19798">
    <property type="entry name" value="Sulfotransfer_5"/>
    <property type="match status" value="1"/>
</dbReference>
<dbReference type="InterPro" id="IPR027417">
    <property type="entry name" value="P-loop_NTPase"/>
</dbReference>
<accession>Q10XC2</accession>
<dbReference type="STRING" id="203124.Tery_4094"/>
<dbReference type="EMBL" id="CP000393">
    <property type="protein sequence ID" value="ABG53102.1"/>
    <property type="molecule type" value="Genomic_DNA"/>
</dbReference>
<dbReference type="GO" id="GO:0019752">
    <property type="term" value="P:carboxylic acid metabolic process"/>
    <property type="evidence" value="ECO:0007669"/>
    <property type="project" value="TreeGrafter"/>
</dbReference>
<protein>
    <submittedName>
        <fullName evidence="2">Putative branched-chain amino acid aminotransferase</fullName>
    </submittedName>
</protein>
<organism evidence="2">
    <name type="scientific">Trichodesmium erythraeum (strain IMS101)</name>
    <dbReference type="NCBI Taxonomy" id="203124"/>
    <lineage>
        <taxon>Bacteria</taxon>
        <taxon>Bacillati</taxon>
        <taxon>Cyanobacteriota</taxon>
        <taxon>Cyanophyceae</taxon>
        <taxon>Oscillatoriophycideae</taxon>
        <taxon>Oscillatoriales</taxon>
        <taxon>Microcoleaceae</taxon>
        <taxon>Trichodesmium</taxon>
    </lineage>
</organism>
<proteinExistence type="inferred from homology"/>
<gene>
    <name evidence="2" type="ordered locus">Tery_4094</name>
</gene>
<dbReference type="RefSeq" id="WP_011613432.1">
    <property type="nucleotide sequence ID" value="NC_008312.1"/>
</dbReference>
<dbReference type="HOGENOM" id="CLU_033907_1_1_3"/>
<dbReference type="KEGG" id="ter:Tery_4094"/>
<evidence type="ECO:0000313" key="2">
    <source>
        <dbReference type="EMBL" id="ABG53102.1"/>
    </source>
</evidence>
<dbReference type="eggNOG" id="ENOG502Z954">
    <property type="taxonomic scope" value="Bacteria"/>
</dbReference>